<gene>
    <name evidence="3" type="ORF">KME15_12550</name>
</gene>
<feature type="region of interest" description="Disordered" evidence="1">
    <location>
        <begin position="424"/>
        <end position="458"/>
    </location>
</feature>
<feature type="compositionally biased region" description="Acidic residues" evidence="1">
    <location>
        <begin position="86"/>
        <end position="102"/>
    </location>
</feature>
<dbReference type="AlphaFoldDB" id="A0A951UP72"/>
<reference evidence="3" key="1">
    <citation type="submission" date="2021-05" db="EMBL/GenBank/DDBJ databases">
        <authorList>
            <person name="Pietrasiak N."/>
            <person name="Ward R."/>
            <person name="Stajich J.E."/>
            <person name="Kurbessoian T."/>
        </authorList>
    </citation>
    <scope>NUCLEOTIDE SEQUENCE</scope>
    <source>
        <strain evidence="3">UHER 2000/2452</strain>
    </source>
</reference>
<keyword evidence="2" id="KW-1133">Transmembrane helix</keyword>
<feature type="compositionally biased region" description="Low complexity" evidence="1">
    <location>
        <begin position="334"/>
        <end position="345"/>
    </location>
</feature>
<keyword evidence="2" id="KW-0812">Transmembrane</keyword>
<evidence type="ECO:0000256" key="2">
    <source>
        <dbReference type="SAM" id="Phobius"/>
    </source>
</evidence>
<evidence type="ECO:0000313" key="4">
    <source>
        <dbReference type="Proteomes" id="UP000757435"/>
    </source>
</evidence>
<feature type="compositionally biased region" description="Acidic residues" evidence="1">
    <location>
        <begin position="346"/>
        <end position="372"/>
    </location>
</feature>
<sequence length="458" mass="51472">MSAFLVQFMVNDVWGLLLPIILIGLVLMVLIGLLQGWRQRQALVQPLGEVLTSEAASADTEEATQPAVATEEPMTIEESQIISLSEAEETQPEISTEPEETSEQQLNPFAADDLVRSMYSTMEETQETGLSNSLRAAVENYLLKTYSWQMTPEAIDKDFREILLRSEVNAPEASEPEASENEMALSQIDRAYFVERLSSRGVFTQDAVQAIADRLEAIRWEVVSAAREAEEHHIALDLRQQIETYLISTPKEQLFFDDILPDFKSILADETVDYQTLSQRLAPYDRETLRQILIQRLTHLRNITYEELELILDALGTTRDRVLSESQSLAESSSSLAVQSVSEQPQEPEFEELETEPEFEELGTEPEFEELVTESRQAESVQAEPVQAPAANTPALYWTSWDQVKINPVKAASSQDQNASALTWMTWDELSRQETAPAQPSAPHQPDAPAQPDDESQP</sequence>
<evidence type="ECO:0000256" key="1">
    <source>
        <dbReference type="SAM" id="MobiDB-lite"/>
    </source>
</evidence>
<accession>A0A951UP72</accession>
<feature type="region of interest" description="Disordered" evidence="1">
    <location>
        <begin position="54"/>
        <end position="107"/>
    </location>
</feature>
<dbReference type="Proteomes" id="UP000757435">
    <property type="component" value="Unassembled WGS sequence"/>
</dbReference>
<reference evidence="3" key="2">
    <citation type="journal article" date="2022" name="Microbiol. Resour. Announc.">
        <title>Metagenome Sequencing to Explore Phylogenomics of Terrestrial Cyanobacteria.</title>
        <authorList>
            <person name="Ward R.D."/>
            <person name="Stajich J.E."/>
            <person name="Johansen J.R."/>
            <person name="Huntemann M."/>
            <person name="Clum A."/>
            <person name="Foster B."/>
            <person name="Foster B."/>
            <person name="Roux S."/>
            <person name="Palaniappan K."/>
            <person name="Varghese N."/>
            <person name="Mukherjee S."/>
            <person name="Reddy T.B.K."/>
            <person name="Daum C."/>
            <person name="Copeland A."/>
            <person name="Chen I.A."/>
            <person name="Ivanova N.N."/>
            <person name="Kyrpides N.C."/>
            <person name="Shapiro N."/>
            <person name="Eloe-Fadrosh E.A."/>
            <person name="Pietrasiak N."/>
        </authorList>
    </citation>
    <scope>NUCLEOTIDE SEQUENCE</scope>
    <source>
        <strain evidence="3">UHER 2000/2452</strain>
    </source>
</reference>
<proteinExistence type="predicted"/>
<dbReference type="EMBL" id="JAHHHD010000012">
    <property type="protein sequence ID" value="MBW4659498.1"/>
    <property type="molecule type" value="Genomic_DNA"/>
</dbReference>
<feature type="transmembrane region" description="Helical" evidence="2">
    <location>
        <begin position="13"/>
        <end position="34"/>
    </location>
</feature>
<comment type="caution">
    <text evidence="3">The sequence shown here is derived from an EMBL/GenBank/DDBJ whole genome shotgun (WGS) entry which is preliminary data.</text>
</comment>
<evidence type="ECO:0000313" key="3">
    <source>
        <dbReference type="EMBL" id="MBW4659498.1"/>
    </source>
</evidence>
<feature type="region of interest" description="Disordered" evidence="1">
    <location>
        <begin position="334"/>
        <end position="394"/>
    </location>
</feature>
<keyword evidence="2" id="KW-0472">Membrane</keyword>
<organism evidence="3 4">
    <name type="scientific">Drouetiella hepatica Uher 2000/2452</name>
    <dbReference type="NCBI Taxonomy" id="904376"/>
    <lineage>
        <taxon>Bacteria</taxon>
        <taxon>Bacillati</taxon>
        <taxon>Cyanobacteriota</taxon>
        <taxon>Cyanophyceae</taxon>
        <taxon>Oculatellales</taxon>
        <taxon>Oculatellaceae</taxon>
        <taxon>Drouetiella</taxon>
    </lineage>
</organism>
<protein>
    <submittedName>
        <fullName evidence="3">Uncharacterized protein</fullName>
    </submittedName>
</protein>
<name>A0A951UP72_9CYAN</name>
<feature type="compositionally biased region" description="Low complexity" evidence="1">
    <location>
        <begin position="436"/>
        <end position="451"/>
    </location>
</feature>